<accession>A0A146G6B6</accession>
<organism evidence="2 3">
    <name type="scientific">Terrimicrobium sacchariphilum</name>
    <dbReference type="NCBI Taxonomy" id="690879"/>
    <lineage>
        <taxon>Bacteria</taxon>
        <taxon>Pseudomonadati</taxon>
        <taxon>Verrucomicrobiota</taxon>
        <taxon>Terrimicrobiia</taxon>
        <taxon>Terrimicrobiales</taxon>
        <taxon>Terrimicrobiaceae</taxon>
        <taxon>Terrimicrobium</taxon>
    </lineage>
</organism>
<reference evidence="3" key="1">
    <citation type="journal article" date="2017" name="Genome Announc.">
        <title>Draft Genome Sequence of Terrimicrobium sacchariphilum NM-5T, a Facultative Anaerobic Soil Bacterium of the Class Spartobacteria.</title>
        <authorList>
            <person name="Qiu Y.L."/>
            <person name="Tourlousse D.M."/>
            <person name="Matsuura N."/>
            <person name="Ohashi A."/>
            <person name="Sekiguchi Y."/>
        </authorList>
    </citation>
    <scope>NUCLEOTIDE SEQUENCE [LARGE SCALE GENOMIC DNA]</scope>
    <source>
        <strain evidence="3">NM-5</strain>
    </source>
</reference>
<proteinExistence type="predicted"/>
<protein>
    <recommendedName>
        <fullName evidence="4">Large polyvalent protein associated domain-containing protein</fullName>
    </recommendedName>
</protein>
<evidence type="ECO:0008006" key="4">
    <source>
        <dbReference type="Google" id="ProtNLM"/>
    </source>
</evidence>
<comment type="caution">
    <text evidence="2">The sequence shown here is derived from an EMBL/GenBank/DDBJ whole genome shotgun (WGS) entry which is preliminary data.</text>
</comment>
<evidence type="ECO:0000313" key="2">
    <source>
        <dbReference type="EMBL" id="GAT33299.1"/>
    </source>
</evidence>
<dbReference type="STRING" id="690879.TSACC_21712"/>
<keyword evidence="3" id="KW-1185">Reference proteome</keyword>
<evidence type="ECO:0000256" key="1">
    <source>
        <dbReference type="SAM" id="MobiDB-lite"/>
    </source>
</evidence>
<gene>
    <name evidence="2" type="ORF">TSACC_21712</name>
</gene>
<feature type="compositionally biased region" description="Polar residues" evidence="1">
    <location>
        <begin position="1446"/>
        <end position="1470"/>
    </location>
</feature>
<feature type="region of interest" description="Disordered" evidence="1">
    <location>
        <begin position="956"/>
        <end position="977"/>
    </location>
</feature>
<dbReference type="Proteomes" id="UP000076023">
    <property type="component" value="Unassembled WGS sequence"/>
</dbReference>
<name>A0A146G6B6_TERSA</name>
<dbReference type="EMBL" id="BDCO01000002">
    <property type="protein sequence ID" value="GAT33299.1"/>
    <property type="molecule type" value="Genomic_DNA"/>
</dbReference>
<dbReference type="OrthoDB" id="8019720at2"/>
<dbReference type="InParanoid" id="A0A146G6B6"/>
<evidence type="ECO:0000313" key="3">
    <source>
        <dbReference type="Proteomes" id="UP000076023"/>
    </source>
</evidence>
<dbReference type="RefSeq" id="WP_075079052.1">
    <property type="nucleotide sequence ID" value="NZ_BDCO01000002.1"/>
</dbReference>
<feature type="region of interest" description="Disordered" evidence="1">
    <location>
        <begin position="1446"/>
        <end position="1472"/>
    </location>
</feature>
<sequence>MTNLLQPTTAATIDDATATRYYNEFDSITDPALKQQRTAELQSWIASKQQDAQDSVDTHFEKVFTDDRYFEQLAQNPQMREAASLSVAPDLLKYESANRAYFNYIRGRDLTDEEYQIDRSAYLKNRFDKTHAGDGELYRMIRGEYEIGKSLNTDIPKAIVGAMATGKPISIPAIVDEWKAGKTIPGPQQDAIMQQANRTAAQVYFASQKFGPEIQDAYGVLKSYTEGGKGLEDITALAERLQSKSLEERKALYGFLALGADANGIDRGAFEQVAKNIGDSLSRSVDFLPKGALNAQQREVLFAIDAAENGRMLIREEDGKPVMQAGSIYEGAPGYRKPTADETAQFIDKYRKVLPVIQIARELRSVAKDGIDPIKPILREGSLLGTAERGMYGLAGSAGTMAATAVPGVGMVLSSLALADEELDRIQLQYPNVDFNTAQSMALVSGTAQMSLEKLQLESLAGRLPMVGALFKNMQAGFQKAALGVAASAGEQNVQEGLQDMVPVLVDNITAAVRQDMPEANWKDDLGEWANQRPETFFAVLPLALVGGGLANFRDFKDGGRFMLTPDMLKYGGFSQSQRDRILAATTQDEAQAVYREEYGKRTPENISAGVQALQADQKAAQEAQNDATRPTMETFTKPDGSRVWRITEPESGQTTEFGDQDSADQAYVDAARRAEQVRMVADQQAAQSDQAILESGRKANPWGAIDSTPDQGLTMTPEKLFNFTPIPDEQLPASTQKALSALNQSQQNRGAKTSAVRFVAQSYGGNLDNAKQAGKSAEFIKQFENLTGKQVVFVDSNQETPTFAGAMNKANPNTIFIHVRGNRDVHALIGHEWGHTVEQQNPELYREMQRALLGYVNDPKSRAKALKSSTYTDPKVMTVELANNIIGDAFLDPQFWDYVHAAEPTLFEKLVASVRAWFKAAIEKISNSEWGTREFISDIEGMQRTLAEYFKRATENGRQSELPMSPDSELSLSTPRPVNREAETQAALEAQMKSPDGRIRMFERARDRMMTLQQQNRVAIEGMRWGTASQDKVARQQLIRSIGELDALLSVFPPEIRGKVGGYAVLSKIGNGETALADFFTKRIEMIGTELERSLKREYGSKMAKLMERSKPAKNQSGQKREGTAGADLHALFDTLRDAMDWTTDRAEAHVTALEAQIAKGEMTPEEEAHAQMEIGLVPLVASWKQADAERRAAAVASATEIWDRGYRAFKEQKIQERERRQAIRQQLITDTGKAGTAPERDAKALENNSLKGRWKDSLLGLLNFEQVSKWVFGDKSIEAQRLADMEREASHAKEDSITEKTVALEDLFTKLAGDRFKGESLRWQMAQKSMTVPLSNGKESLHMSQLEAITATLLWRQEDGRRHMIGLLDDSGKPVSAWHYNQDFIDNIEKQLTPEAREVRAFLSEQYASEYARLNPVYRELNGINLPKNANYSPITVVPQQAQSGQTIDPVTGNTMSTASTTPGSLRTRSGRVAEPDFRDALQVYISHTKQMEHWIAYAKFVNEATALLNNRDVGNSVQAASGEQAVKVLRGWLDYFGKGGTRDAGAFLALNQGLGRIMNRAASVALVGRIGTIAVQSTQLAAGLAEMPTGSYLSRLGKLFTGQLGWGTAFQSDYIQRRLQEMPPVVRQAVEGIRAEKPNRLRYAVSKLGQLIGGTDALMTAGTYAIVHDYQLKRAHESGLTGADAERAAREAAERSVDRLAQPTRAGARSLFENTATNPAVRLAWAFASDARKNFGLMAYALANRPAAEAARVITAVWIANSVMAALIRSAWADARNDDDEEIFDAKNWSPKTLALKAATDPLAGIPFLGDKAQGMVLRAFGVWTPDGDILSSIDRAAVSVNRIDDYLSGDFEAKDVFRDVDTILSGMGLLNSNIAAAASLAHLSSDLFNVTKNATGE</sequence>